<dbReference type="InterPro" id="IPR011991">
    <property type="entry name" value="ArsR-like_HTH"/>
</dbReference>
<dbReference type="InterPro" id="IPR036390">
    <property type="entry name" value="WH_DNA-bd_sf"/>
</dbReference>
<dbReference type="EMBL" id="WJIF01000001">
    <property type="protein sequence ID" value="MRG58402.1"/>
    <property type="molecule type" value="Genomic_DNA"/>
</dbReference>
<keyword evidence="2" id="KW-1185">Reference proteome</keyword>
<dbReference type="AlphaFoldDB" id="A0A6I2F1Q4"/>
<reference evidence="1 2" key="1">
    <citation type="submission" date="2019-10" db="EMBL/GenBank/DDBJ databases">
        <authorList>
            <person name="Nie G."/>
            <person name="Ming H."/>
            <person name="Yi B."/>
        </authorList>
    </citation>
    <scope>NUCLEOTIDE SEQUENCE [LARGE SCALE GENOMIC DNA]</scope>
    <source>
        <strain evidence="1 2">CFH 90414</strain>
    </source>
</reference>
<accession>A0A6I2F1Q4</accession>
<evidence type="ECO:0000313" key="1">
    <source>
        <dbReference type="EMBL" id="MRG58402.1"/>
    </source>
</evidence>
<evidence type="ECO:0000313" key="2">
    <source>
        <dbReference type="Proteomes" id="UP000431080"/>
    </source>
</evidence>
<dbReference type="SUPFAM" id="SSF46785">
    <property type="entry name" value="Winged helix' DNA-binding domain"/>
    <property type="match status" value="1"/>
</dbReference>
<gene>
    <name evidence="1" type="ORF">GE115_00715</name>
</gene>
<dbReference type="Proteomes" id="UP000431080">
    <property type="component" value="Unassembled WGS sequence"/>
</dbReference>
<dbReference type="RefSeq" id="WP_153682922.1">
    <property type="nucleotide sequence ID" value="NZ_WJIF01000001.1"/>
</dbReference>
<protein>
    <submittedName>
        <fullName evidence="1">Helix-turn-helix domain-containing protein</fullName>
    </submittedName>
</protein>
<dbReference type="CDD" id="cd00090">
    <property type="entry name" value="HTH_ARSR"/>
    <property type="match status" value="1"/>
</dbReference>
<proteinExistence type="predicted"/>
<comment type="caution">
    <text evidence="1">The sequence shown here is derived from an EMBL/GenBank/DDBJ whole genome shotgun (WGS) entry which is preliminary data.</text>
</comment>
<dbReference type="InterPro" id="IPR036388">
    <property type="entry name" value="WH-like_DNA-bd_sf"/>
</dbReference>
<name>A0A6I2F1Q4_9MICO</name>
<organism evidence="1 2">
    <name type="scientific">Agromyces agglutinans</name>
    <dbReference type="NCBI Taxonomy" id="2662258"/>
    <lineage>
        <taxon>Bacteria</taxon>
        <taxon>Bacillati</taxon>
        <taxon>Actinomycetota</taxon>
        <taxon>Actinomycetes</taxon>
        <taxon>Micrococcales</taxon>
        <taxon>Microbacteriaceae</taxon>
        <taxon>Agromyces</taxon>
    </lineage>
</organism>
<sequence>MKDVAYLDRLDQAETLLKPQRLTILRELAVPRTCTEVAARLDQSSQRIYYHVKRLEAAGLVRLVAERKVRGLTEGLYQATARKYWVSPAIVSEIQGAARSGDDHNLAQLLDLSEQVQRDIATLDPDAARLPSIGISGDVRVRPEQREEFMLALRESLQELFTRFGGAEGDAFKLAVACYPASAGAS</sequence>
<dbReference type="Pfam" id="PF12840">
    <property type="entry name" value="HTH_20"/>
    <property type="match status" value="1"/>
</dbReference>
<dbReference type="Gene3D" id="1.10.10.10">
    <property type="entry name" value="Winged helix-like DNA-binding domain superfamily/Winged helix DNA-binding domain"/>
    <property type="match status" value="1"/>
</dbReference>